<sequence length="413" mass="46687">MAAKLKRFSLHLRTFLMIIWAAHGGNGYNCPYGQNCAFEPAPPGRSPPCAQPGLTYCLHPEPYPEQVIRKLVQAGQYDISTLLSDESRDEFNANKKGSYPYGYGPNSLPHVDQISLVDDTLDYHKNYNTKFHARFNHDIYSEKTPLQPPSPIEPSPYNIKAYQAANYSKFGFQGYHHSSPNYWNPSYDKALSSNSVTPNLGIYNPNYFNTPNFYPNYDSDWFRQASSGVTHYNPNEWWKYISPSNSHSDVTIERSVSFPPRTLTHGRRRRNAELVEAAAAAKGTLTGAEALRIALGLASEDPSAERSRRQTANNLELCRVRTQFITPRAALNNKGNWRYVVNMPDNMTQLVRAEICASNECSGLCTLPRGYTSRCEQKYIQKRLVALESTGSNLYTDVFWIPSCCQCTLTNNN</sequence>
<accession>A0A5E4PRK1</accession>
<dbReference type="PANTHER" id="PTHR23199:SF16">
    <property type="entry name" value="PROTEIN SPAETZLE 5"/>
    <property type="match status" value="1"/>
</dbReference>
<gene>
    <name evidence="7" type="ORF">LSINAPIS_LOCUS1889</name>
</gene>
<organism evidence="7 8">
    <name type="scientific">Leptidea sinapis</name>
    <dbReference type="NCBI Taxonomy" id="189913"/>
    <lineage>
        <taxon>Eukaryota</taxon>
        <taxon>Metazoa</taxon>
        <taxon>Ecdysozoa</taxon>
        <taxon>Arthropoda</taxon>
        <taxon>Hexapoda</taxon>
        <taxon>Insecta</taxon>
        <taxon>Pterygota</taxon>
        <taxon>Neoptera</taxon>
        <taxon>Endopterygota</taxon>
        <taxon>Lepidoptera</taxon>
        <taxon>Glossata</taxon>
        <taxon>Ditrysia</taxon>
        <taxon>Papilionoidea</taxon>
        <taxon>Pieridae</taxon>
        <taxon>Dismorphiinae</taxon>
        <taxon>Leptidea</taxon>
    </lineage>
</organism>
<dbReference type="InterPro" id="IPR052444">
    <property type="entry name" value="Spz/Toll_ligand-like"/>
</dbReference>
<evidence type="ECO:0000313" key="8">
    <source>
        <dbReference type="Proteomes" id="UP000324832"/>
    </source>
</evidence>
<dbReference type="GO" id="GO:0021556">
    <property type="term" value="P:central nervous system formation"/>
    <property type="evidence" value="ECO:0007669"/>
    <property type="project" value="TreeGrafter"/>
</dbReference>
<evidence type="ECO:0000256" key="4">
    <source>
        <dbReference type="ARBA" id="ARBA00023180"/>
    </source>
</evidence>
<keyword evidence="4" id="KW-0325">Glycoprotein</keyword>
<feature type="signal peptide" evidence="5">
    <location>
        <begin position="1"/>
        <end position="24"/>
    </location>
</feature>
<evidence type="ECO:0000256" key="3">
    <source>
        <dbReference type="ARBA" id="ARBA00023157"/>
    </source>
</evidence>
<evidence type="ECO:0000256" key="1">
    <source>
        <dbReference type="ARBA" id="ARBA00011748"/>
    </source>
</evidence>
<dbReference type="InterPro" id="IPR032104">
    <property type="entry name" value="Spaetzle"/>
</dbReference>
<dbReference type="GO" id="GO:0005121">
    <property type="term" value="F:Toll binding"/>
    <property type="evidence" value="ECO:0007669"/>
    <property type="project" value="TreeGrafter"/>
</dbReference>
<keyword evidence="8" id="KW-1185">Reference proteome</keyword>
<feature type="chain" id="PRO_5022830180" description="Spaetzle domain-containing protein" evidence="5">
    <location>
        <begin position="25"/>
        <end position="413"/>
    </location>
</feature>
<dbReference type="Gene3D" id="2.10.90.10">
    <property type="entry name" value="Cystine-knot cytokines"/>
    <property type="match status" value="1"/>
</dbReference>
<dbReference type="GO" id="GO:0045087">
    <property type="term" value="P:innate immune response"/>
    <property type="evidence" value="ECO:0007669"/>
    <property type="project" value="TreeGrafter"/>
</dbReference>
<dbReference type="Pfam" id="PF16077">
    <property type="entry name" value="Spaetzle"/>
    <property type="match status" value="1"/>
</dbReference>
<dbReference type="PANTHER" id="PTHR23199">
    <property type="entry name" value="NEUROTROPHIN 1-RELATED"/>
    <property type="match status" value="1"/>
</dbReference>
<evidence type="ECO:0000256" key="5">
    <source>
        <dbReference type="SAM" id="SignalP"/>
    </source>
</evidence>
<dbReference type="AlphaFoldDB" id="A0A5E4PRK1"/>
<dbReference type="EMBL" id="FZQP02000338">
    <property type="protein sequence ID" value="VVC88543.1"/>
    <property type="molecule type" value="Genomic_DNA"/>
</dbReference>
<dbReference type="FunFam" id="2.10.90.10:FF:000018">
    <property type="entry name" value="Spatzle 4"/>
    <property type="match status" value="1"/>
</dbReference>
<evidence type="ECO:0000256" key="2">
    <source>
        <dbReference type="ARBA" id="ARBA00022729"/>
    </source>
</evidence>
<keyword evidence="3" id="KW-1015">Disulfide bond</keyword>
<proteinExistence type="predicted"/>
<evidence type="ECO:0000313" key="7">
    <source>
        <dbReference type="EMBL" id="VVC88543.1"/>
    </source>
</evidence>
<feature type="domain" description="Spaetzle" evidence="6">
    <location>
        <begin position="316"/>
        <end position="408"/>
    </location>
</feature>
<name>A0A5E4PRK1_9NEOP</name>
<protein>
    <recommendedName>
        <fullName evidence="6">Spaetzle domain-containing protein</fullName>
    </recommendedName>
</protein>
<reference evidence="7 8" key="1">
    <citation type="submission" date="2017-07" db="EMBL/GenBank/DDBJ databases">
        <authorList>
            <person name="Talla V."/>
            <person name="Backstrom N."/>
        </authorList>
    </citation>
    <scope>NUCLEOTIDE SEQUENCE [LARGE SCALE GENOMIC DNA]</scope>
</reference>
<keyword evidence="2 5" id="KW-0732">Signal</keyword>
<dbReference type="GO" id="GO:0008083">
    <property type="term" value="F:growth factor activity"/>
    <property type="evidence" value="ECO:0007669"/>
    <property type="project" value="TreeGrafter"/>
</dbReference>
<dbReference type="SUPFAM" id="SSF57501">
    <property type="entry name" value="Cystine-knot cytokines"/>
    <property type="match status" value="1"/>
</dbReference>
<comment type="subunit">
    <text evidence="1">Homodimer; disulfide-linked.</text>
</comment>
<evidence type="ECO:0000259" key="6">
    <source>
        <dbReference type="Pfam" id="PF16077"/>
    </source>
</evidence>
<dbReference type="InterPro" id="IPR029034">
    <property type="entry name" value="Cystine-knot_cytokine"/>
</dbReference>
<dbReference type="GO" id="GO:0005615">
    <property type="term" value="C:extracellular space"/>
    <property type="evidence" value="ECO:0007669"/>
    <property type="project" value="UniProtKB-ARBA"/>
</dbReference>
<dbReference type="Proteomes" id="UP000324832">
    <property type="component" value="Unassembled WGS sequence"/>
</dbReference>